<dbReference type="AlphaFoldDB" id="A0A6J0HIE3"/>
<protein>
    <submittedName>
        <fullName evidence="3">WAS/WASL-interacting protein family member 1-like</fullName>
    </submittedName>
</protein>
<feature type="region of interest" description="Disordered" evidence="1">
    <location>
        <begin position="1"/>
        <end position="65"/>
    </location>
</feature>
<reference evidence="3" key="1">
    <citation type="submission" date="2025-08" db="UniProtKB">
        <authorList>
            <consortium name="RefSeq"/>
        </authorList>
    </citation>
    <scope>IDENTIFICATION</scope>
</reference>
<evidence type="ECO:0000313" key="3">
    <source>
        <dbReference type="RefSeq" id="XP_017673840.1"/>
    </source>
</evidence>
<evidence type="ECO:0000256" key="1">
    <source>
        <dbReference type="SAM" id="MobiDB-lite"/>
    </source>
</evidence>
<keyword evidence="2" id="KW-1185">Reference proteome</keyword>
<name>A0A6J0HIE3_9PASS</name>
<sequence length="359" mass="37193">MAGRGQTDGRADGLPLWSRAEPHMEPPSQWAPGRSQAPLPLSLPLPDTALSPPATPLDRPARERSNIRHPVLCPLELSVRAAFLEEPGGGDVSAAGAARAGRPCRRVRRDPGAAGSGAGGPVSRGGPGRGPGGGGLAAGSPWERLLQHPGSGEEGGGRCGHGLSIPTGDEEKPALLPPPEREKFTPLQPRSLRPEPGLGVGIASFRPLPVRSRPCPGFLGGTPLCLRNERSPQEAPTLGKEELLPFPAVKSVGCPLEWELVSVRQGTACWGGGGSHSRACPGPRLSTYPEDISLLSATVRTLPGNICIAGRQKLVGKVIGTCSSSTDVADGHAETTSKPGLLLLLKLYGNKEGGILVYD</sequence>
<evidence type="ECO:0000313" key="2">
    <source>
        <dbReference type="Proteomes" id="UP000504624"/>
    </source>
</evidence>
<feature type="compositionally biased region" description="Low complexity" evidence="1">
    <location>
        <begin position="92"/>
        <end position="101"/>
    </location>
</feature>
<accession>A0A6J0HIE3</accession>
<gene>
    <name evidence="3" type="primary">LOC108498987</name>
</gene>
<dbReference type="RefSeq" id="XP_017673840.1">
    <property type="nucleotide sequence ID" value="XM_017818351.1"/>
</dbReference>
<dbReference type="Proteomes" id="UP000504624">
    <property type="component" value="Unplaced"/>
</dbReference>
<dbReference type="GeneID" id="108498987"/>
<feature type="compositionally biased region" description="Low complexity" evidence="1">
    <location>
        <begin position="38"/>
        <end position="52"/>
    </location>
</feature>
<feature type="compositionally biased region" description="Basic and acidic residues" evidence="1">
    <location>
        <begin position="169"/>
        <end position="184"/>
    </location>
</feature>
<feature type="compositionally biased region" description="Gly residues" evidence="1">
    <location>
        <begin position="114"/>
        <end position="137"/>
    </location>
</feature>
<proteinExistence type="predicted"/>
<feature type="region of interest" description="Disordered" evidence="1">
    <location>
        <begin position="87"/>
        <end position="195"/>
    </location>
</feature>
<organism evidence="2 3">
    <name type="scientific">Lepidothrix coronata</name>
    <name type="common">blue-crowned manakin</name>
    <dbReference type="NCBI Taxonomy" id="321398"/>
    <lineage>
        <taxon>Eukaryota</taxon>
        <taxon>Metazoa</taxon>
        <taxon>Chordata</taxon>
        <taxon>Craniata</taxon>
        <taxon>Vertebrata</taxon>
        <taxon>Euteleostomi</taxon>
        <taxon>Archelosauria</taxon>
        <taxon>Archosauria</taxon>
        <taxon>Dinosauria</taxon>
        <taxon>Saurischia</taxon>
        <taxon>Theropoda</taxon>
        <taxon>Coelurosauria</taxon>
        <taxon>Aves</taxon>
        <taxon>Neognathae</taxon>
        <taxon>Neoaves</taxon>
        <taxon>Telluraves</taxon>
        <taxon>Australaves</taxon>
        <taxon>Passeriformes</taxon>
        <taxon>Pipridae</taxon>
        <taxon>Lepidothrix</taxon>
    </lineage>
</organism>